<dbReference type="PROSITE" id="PS50011">
    <property type="entry name" value="PROTEIN_KINASE_DOM"/>
    <property type="match status" value="1"/>
</dbReference>
<dbReference type="PANTHER" id="PTHR43671">
    <property type="entry name" value="SERINE/THREONINE-PROTEIN KINASE NEK"/>
    <property type="match status" value="1"/>
</dbReference>
<dbReference type="SMART" id="SM00220">
    <property type="entry name" value="S_TKc"/>
    <property type="match status" value="1"/>
</dbReference>
<keyword evidence="5" id="KW-0418">Kinase</keyword>
<evidence type="ECO:0000256" key="4">
    <source>
        <dbReference type="ARBA" id="ARBA00022741"/>
    </source>
</evidence>
<keyword evidence="4" id="KW-0547">Nucleotide-binding</keyword>
<dbReference type="SUPFAM" id="SSF56112">
    <property type="entry name" value="Protein kinase-like (PK-like)"/>
    <property type="match status" value="1"/>
</dbReference>
<comment type="caution">
    <text evidence="11">The sequence shown here is derived from an EMBL/GenBank/DDBJ whole genome shotgun (WGS) entry which is preliminary data.</text>
</comment>
<feature type="compositionally biased region" description="Basic and acidic residues" evidence="9">
    <location>
        <begin position="666"/>
        <end position="678"/>
    </location>
</feature>
<evidence type="ECO:0000256" key="6">
    <source>
        <dbReference type="ARBA" id="ARBA00022840"/>
    </source>
</evidence>
<protein>
    <recommendedName>
        <fullName evidence="1">non-specific serine/threonine protein kinase</fullName>
        <ecNumber evidence="1">2.7.11.1</ecNumber>
    </recommendedName>
</protein>
<dbReference type="InterPro" id="IPR050660">
    <property type="entry name" value="NEK_Ser/Thr_kinase"/>
</dbReference>
<feature type="region of interest" description="Disordered" evidence="9">
    <location>
        <begin position="551"/>
        <end position="678"/>
    </location>
</feature>
<name>A0A423XL42_9PEZI</name>
<dbReference type="EC" id="2.7.11.1" evidence="1"/>
<evidence type="ECO:0000256" key="3">
    <source>
        <dbReference type="ARBA" id="ARBA00022679"/>
    </source>
</evidence>
<dbReference type="InterPro" id="IPR011009">
    <property type="entry name" value="Kinase-like_dom_sf"/>
</dbReference>
<feature type="compositionally biased region" description="Polar residues" evidence="9">
    <location>
        <begin position="613"/>
        <end position="634"/>
    </location>
</feature>
<reference evidence="11 12" key="1">
    <citation type="submission" date="2015-09" db="EMBL/GenBank/DDBJ databases">
        <title>Host preference determinants of Valsa canker pathogens revealed by comparative genomics.</title>
        <authorList>
            <person name="Yin Z."/>
            <person name="Huang L."/>
        </authorList>
    </citation>
    <scope>NUCLEOTIDE SEQUENCE [LARGE SCALE GENOMIC DNA]</scope>
    <source>
        <strain evidence="11 12">SXYLt</strain>
    </source>
</reference>
<accession>A0A423XL42</accession>
<dbReference type="InParanoid" id="A0A423XL42"/>
<keyword evidence="6" id="KW-0067">ATP-binding</keyword>
<evidence type="ECO:0000256" key="5">
    <source>
        <dbReference type="ARBA" id="ARBA00022777"/>
    </source>
</evidence>
<sequence length="925" mass="104624">MEGSDRFDVDQLFDEFRDHVRFGLVTGWEAQGKQATYIPLPKLREYWTYSRVSQIVHATDCRVPIEDIRKHYLQAFSILVWISKTGQPYVRYLNIFSQHGRGDTCLPHQERPNFLSSADDANEFWAAFDTHQWEFCPVVLGSGMLHDRRLHSKQILPLQIEHRLGHAKSGKPAKVERAKLQSPVELGLSNSAHVVLKSYLSRDKEVYDREVKAFTAFRNAPTCENILGYLGSYGTVTEGNMNYTIILEYADRGTLLDVFHRNRPPVTFEEIKIFWSRIYKIVKALYSIQNTLPKTLGSSCVHQDIKPSNIFACGDEEGRSEDYRSTLKIGDFGESSVVRADPLHRTSRGFDNRGGRTYCPPELHWNDDVDLFVGPLVDVWAIGCVIIEAAIWVTFGEPKRVAFQQERREENKQVAPTQRGLGRSDCFHNGKGRLNVVNEVHRLILTHGRRCDSLTPDIVQLILNHVLVDESARYGSRLLTAELNNMIDTATETVYDLSGRGSTASSADLSQRSRERRSSNGNDYHELHRSSLSTFRVGELDRHIERNSTQIFAVDDNGDPRAAPWNPQNSGQNPLERNTLPLRVLSSLPKTEDTPQARPQYNTSIGMDDAPGPSQSHGIGSRQAPDSSISQVIKGSSPDDFRSPAAHILHHPKGQLDVPTPPQADVNERRNEEKEKKYRRPLRGEDEAMSLLQKRDHVFLIDNSRSMLPFEKQVIDTFANLAHILEKADDDGLDVMCTSQSGRFEHDRRTERLVSFVQSSFQKGTRDRCFIEASLHFLISKVIQDLPSGAGAWPKRGRGFMGLIGKKYKGRPISIYVLTNGVWDSPQSTSMCGADGPIRQLIKELKKRNLHRNQVSIQFIRFGNDETGIKRLTYLDDELKKETGFDIVDHKVSTSGVWPMLVGSLDEGTDLWEGTSEGAPEEHGN</sequence>
<evidence type="ECO:0000256" key="7">
    <source>
        <dbReference type="ARBA" id="ARBA00047899"/>
    </source>
</evidence>
<dbReference type="Gene3D" id="1.10.510.10">
    <property type="entry name" value="Transferase(Phosphotransferase) domain 1"/>
    <property type="match status" value="1"/>
</dbReference>
<dbReference type="GO" id="GO:0004674">
    <property type="term" value="F:protein serine/threonine kinase activity"/>
    <property type="evidence" value="ECO:0007669"/>
    <property type="project" value="UniProtKB-KW"/>
</dbReference>
<evidence type="ECO:0000313" key="11">
    <source>
        <dbReference type="EMBL" id="ROW17218.1"/>
    </source>
</evidence>
<dbReference type="SUPFAM" id="SSF53300">
    <property type="entry name" value="vWA-like"/>
    <property type="match status" value="1"/>
</dbReference>
<feature type="compositionally biased region" description="Polar residues" evidence="9">
    <location>
        <begin position="566"/>
        <end position="576"/>
    </location>
</feature>
<evidence type="ECO:0000256" key="2">
    <source>
        <dbReference type="ARBA" id="ARBA00022527"/>
    </source>
</evidence>
<evidence type="ECO:0000259" key="10">
    <source>
        <dbReference type="PROSITE" id="PS50011"/>
    </source>
</evidence>
<dbReference type="AlphaFoldDB" id="A0A423XL42"/>
<dbReference type="EMBL" id="LKEB01000003">
    <property type="protein sequence ID" value="ROW17218.1"/>
    <property type="molecule type" value="Genomic_DNA"/>
</dbReference>
<proteinExistence type="predicted"/>
<keyword evidence="2" id="KW-0723">Serine/threonine-protein kinase</keyword>
<feature type="region of interest" description="Disordered" evidence="9">
    <location>
        <begin position="498"/>
        <end position="527"/>
    </location>
</feature>
<dbReference type="PANTHER" id="PTHR43671:SF98">
    <property type="entry name" value="SERINE_THREONINE-PROTEIN KINASE NEK11"/>
    <property type="match status" value="1"/>
</dbReference>
<dbReference type="InterPro" id="IPR036465">
    <property type="entry name" value="vWFA_dom_sf"/>
</dbReference>
<feature type="compositionally biased region" description="Basic and acidic residues" evidence="9">
    <location>
        <begin position="511"/>
        <end position="527"/>
    </location>
</feature>
<keyword evidence="3" id="KW-0808">Transferase</keyword>
<dbReference type="InterPro" id="IPR000719">
    <property type="entry name" value="Prot_kinase_dom"/>
</dbReference>
<evidence type="ECO:0000256" key="9">
    <source>
        <dbReference type="SAM" id="MobiDB-lite"/>
    </source>
</evidence>
<evidence type="ECO:0000256" key="8">
    <source>
        <dbReference type="ARBA" id="ARBA00048679"/>
    </source>
</evidence>
<gene>
    <name evidence="11" type="ORF">VPNG_01208</name>
</gene>
<keyword evidence="12" id="KW-1185">Reference proteome</keyword>
<dbReference type="Pfam" id="PF00069">
    <property type="entry name" value="Pkinase"/>
    <property type="match status" value="1"/>
</dbReference>
<dbReference type="Proteomes" id="UP000285146">
    <property type="component" value="Unassembled WGS sequence"/>
</dbReference>
<evidence type="ECO:0000313" key="12">
    <source>
        <dbReference type="Proteomes" id="UP000285146"/>
    </source>
</evidence>
<organism evidence="11 12">
    <name type="scientific">Cytospora leucostoma</name>
    <dbReference type="NCBI Taxonomy" id="1230097"/>
    <lineage>
        <taxon>Eukaryota</taxon>
        <taxon>Fungi</taxon>
        <taxon>Dikarya</taxon>
        <taxon>Ascomycota</taxon>
        <taxon>Pezizomycotina</taxon>
        <taxon>Sordariomycetes</taxon>
        <taxon>Sordariomycetidae</taxon>
        <taxon>Diaporthales</taxon>
        <taxon>Cytosporaceae</taxon>
        <taxon>Cytospora</taxon>
    </lineage>
</organism>
<feature type="domain" description="Protein kinase" evidence="10">
    <location>
        <begin position="158"/>
        <end position="487"/>
    </location>
</feature>
<comment type="catalytic activity">
    <reaction evidence="8">
        <text>L-seryl-[protein] + ATP = O-phospho-L-seryl-[protein] + ADP + H(+)</text>
        <dbReference type="Rhea" id="RHEA:17989"/>
        <dbReference type="Rhea" id="RHEA-COMP:9863"/>
        <dbReference type="Rhea" id="RHEA-COMP:11604"/>
        <dbReference type="ChEBI" id="CHEBI:15378"/>
        <dbReference type="ChEBI" id="CHEBI:29999"/>
        <dbReference type="ChEBI" id="CHEBI:30616"/>
        <dbReference type="ChEBI" id="CHEBI:83421"/>
        <dbReference type="ChEBI" id="CHEBI:456216"/>
        <dbReference type="EC" id="2.7.11.1"/>
    </reaction>
</comment>
<dbReference type="CDD" id="cd00180">
    <property type="entry name" value="PKc"/>
    <property type="match status" value="1"/>
</dbReference>
<dbReference type="OrthoDB" id="9992527at2759"/>
<feature type="compositionally biased region" description="Polar residues" evidence="9">
    <location>
        <begin position="500"/>
        <end position="510"/>
    </location>
</feature>
<evidence type="ECO:0000256" key="1">
    <source>
        <dbReference type="ARBA" id="ARBA00012513"/>
    </source>
</evidence>
<dbReference type="GO" id="GO:0005524">
    <property type="term" value="F:ATP binding"/>
    <property type="evidence" value="ECO:0007669"/>
    <property type="project" value="UniProtKB-KW"/>
</dbReference>
<comment type="catalytic activity">
    <reaction evidence="7">
        <text>L-threonyl-[protein] + ATP = O-phospho-L-threonyl-[protein] + ADP + H(+)</text>
        <dbReference type="Rhea" id="RHEA:46608"/>
        <dbReference type="Rhea" id="RHEA-COMP:11060"/>
        <dbReference type="Rhea" id="RHEA-COMP:11605"/>
        <dbReference type="ChEBI" id="CHEBI:15378"/>
        <dbReference type="ChEBI" id="CHEBI:30013"/>
        <dbReference type="ChEBI" id="CHEBI:30616"/>
        <dbReference type="ChEBI" id="CHEBI:61977"/>
        <dbReference type="ChEBI" id="CHEBI:456216"/>
        <dbReference type="EC" id="2.7.11.1"/>
    </reaction>
</comment>